<dbReference type="Proteomes" id="UP000002428">
    <property type="component" value="Chromosome J"/>
</dbReference>
<evidence type="ECO:0000313" key="7">
    <source>
        <dbReference type="Proteomes" id="UP000002428"/>
    </source>
</evidence>
<feature type="compositionally biased region" description="Polar residues" evidence="4">
    <location>
        <begin position="1080"/>
        <end position="1091"/>
    </location>
</feature>
<dbReference type="OMA" id="TNTYFND"/>
<keyword evidence="7" id="KW-1185">Reference proteome</keyword>
<organism evidence="6 7">
    <name type="scientific">Candida glabrata (strain ATCC 2001 / BCRC 20586 / JCM 3761 / NBRC 0622 / NRRL Y-65 / CBS 138)</name>
    <name type="common">Yeast</name>
    <name type="synonym">Nakaseomyces glabratus</name>
    <dbReference type="NCBI Taxonomy" id="284593"/>
    <lineage>
        <taxon>Eukaryota</taxon>
        <taxon>Fungi</taxon>
        <taxon>Dikarya</taxon>
        <taxon>Ascomycota</taxon>
        <taxon>Saccharomycotina</taxon>
        <taxon>Saccharomycetes</taxon>
        <taxon>Saccharomycetales</taxon>
        <taxon>Saccharomycetaceae</taxon>
        <taxon>Nakaseomyces</taxon>
    </lineage>
</organism>
<feature type="region of interest" description="Disordered" evidence="4">
    <location>
        <begin position="186"/>
        <end position="237"/>
    </location>
</feature>
<feature type="compositionally biased region" description="Polar residues" evidence="4">
    <location>
        <begin position="127"/>
        <end position="165"/>
    </location>
</feature>
<dbReference type="VEuPathDB" id="FungiDB:CAGL0J00803g"/>
<dbReference type="GO" id="GO:0031505">
    <property type="term" value="P:fungal-type cell wall organization"/>
    <property type="evidence" value="ECO:0007669"/>
    <property type="project" value="EnsemblFungi"/>
</dbReference>
<feature type="compositionally biased region" description="Low complexity" evidence="4">
    <location>
        <begin position="82"/>
        <end position="92"/>
    </location>
</feature>
<feature type="region of interest" description="Disordered" evidence="4">
    <location>
        <begin position="119"/>
        <end position="165"/>
    </location>
</feature>
<reference evidence="6 7" key="1">
    <citation type="journal article" date="2004" name="Nature">
        <title>Genome evolution in yeasts.</title>
        <authorList>
            <consortium name="Genolevures"/>
            <person name="Dujon B."/>
            <person name="Sherman D."/>
            <person name="Fischer G."/>
            <person name="Durrens P."/>
            <person name="Casaregola S."/>
            <person name="Lafontaine I."/>
            <person name="de Montigny J."/>
            <person name="Marck C."/>
            <person name="Neuveglise C."/>
            <person name="Talla E."/>
            <person name="Goffard N."/>
            <person name="Frangeul L."/>
            <person name="Aigle M."/>
            <person name="Anthouard V."/>
            <person name="Babour A."/>
            <person name="Barbe V."/>
            <person name="Barnay S."/>
            <person name="Blanchin S."/>
            <person name="Beckerich J.M."/>
            <person name="Beyne E."/>
            <person name="Bleykasten C."/>
            <person name="Boisrame A."/>
            <person name="Boyer J."/>
            <person name="Cattolico L."/>
            <person name="Confanioleri F."/>
            <person name="de Daruvar A."/>
            <person name="Despons L."/>
            <person name="Fabre E."/>
            <person name="Fairhead C."/>
            <person name="Ferry-Dumazet H."/>
            <person name="Groppi A."/>
            <person name="Hantraye F."/>
            <person name="Hennequin C."/>
            <person name="Jauniaux N."/>
            <person name="Joyet P."/>
            <person name="Kachouri R."/>
            <person name="Kerrest A."/>
            <person name="Koszul R."/>
            <person name="Lemaire M."/>
            <person name="Lesur I."/>
            <person name="Ma L."/>
            <person name="Muller H."/>
            <person name="Nicaud J.M."/>
            <person name="Nikolski M."/>
            <person name="Oztas S."/>
            <person name="Ozier-Kalogeropoulos O."/>
            <person name="Pellenz S."/>
            <person name="Potier S."/>
            <person name="Richard G.F."/>
            <person name="Straub M.L."/>
            <person name="Suleau A."/>
            <person name="Swennene D."/>
            <person name="Tekaia F."/>
            <person name="Wesolowski-Louvel M."/>
            <person name="Westhof E."/>
            <person name="Wirth B."/>
            <person name="Zeniou-Meyer M."/>
            <person name="Zivanovic I."/>
            <person name="Bolotin-Fukuhara M."/>
            <person name="Thierry A."/>
            <person name="Bouchier C."/>
            <person name="Caudron B."/>
            <person name="Scarpelli C."/>
            <person name="Gaillardin C."/>
            <person name="Weissenbach J."/>
            <person name="Wincker P."/>
            <person name="Souciet J.L."/>
        </authorList>
    </citation>
    <scope>NUCLEOTIDE SEQUENCE [LARGE SCALE GENOMIC DNA]</scope>
    <source>
        <strain evidence="7">ATCC 2001 / BCRC 20586 / JCM 3761 / NBRC 0622 / NRRL Y-65 / CBS 138</strain>
    </source>
</reference>
<dbReference type="KEGG" id="cgr:2889868"/>
<evidence type="ECO:0000256" key="1">
    <source>
        <dbReference type="ARBA" id="ARBA00004245"/>
    </source>
</evidence>
<evidence type="ECO:0008006" key="8">
    <source>
        <dbReference type="Google" id="ProtNLM"/>
    </source>
</evidence>
<evidence type="ECO:0000313" key="5">
    <source>
        <dbReference type="CGD" id="CAL0129791"/>
    </source>
</evidence>
<dbReference type="FunCoup" id="Q6FPU7">
    <property type="interactions" value="148"/>
</dbReference>
<dbReference type="GO" id="GO:0005874">
    <property type="term" value="C:microtubule"/>
    <property type="evidence" value="ECO:0007669"/>
    <property type="project" value="EnsemblFungi"/>
</dbReference>
<dbReference type="SUPFAM" id="SSF52047">
    <property type="entry name" value="RNI-like"/>
    <property type="match status" value="1"/>
</dbReference>
<dbReference type="InterPro" id="IPR052410">
    <property type="entry name" value="DRC5"/>
</dbReference>
<sequence>MGGLHSAWSRMQVRKTMDRRKSATDVDVAWLIRNSSHRKGVVYSEGDEASEVCKLPMREVKEEGVPLRRTKSASSAPAPTFSESAANASNASVEGGRRGSVSKGKIGFFKSLFSHHRHEVPKPVESAPQSPELSPMQSVQSNGSSPTRRLSQPRTISNESSYAVSAENSKRLDDFIAHCKETLSERQRGIDERQRHASIGRPQSFMTPAQSAPRRLDSRGRPIPPHPSKSAFPPILKRGNCDERKLNVESTVSLSSVDGPAPETPSSATHKFGAFLKKVTSYGSQPSLNPNGTFDSIDRTVSNISDSSHRTTQDRYGTVPGLENCKQLKHVAFATTTYFNDPPQQICSKNPRKGEVEVKPNGSVIIHRLTPEERKKIMETSSAGIVVGGSGQLKVLNPIEQQSSDDEDSQKRNIAIAAEEAAAEARGNNKKEEDIEVSKLASHLTIDKPMVSRRPRENPIRTSSSSSLLSILSDEENKNGTDQSPKGSESDSGTDEEEIYPPPNLKIPHDVVYTRCCHLREILPIPATLKQIKKGSTDPIPLLQLRNPRPSLLEIWSFSDFLSISPVLCVSLDGVSLTEEMLRIILSSLVSNPHLEKLTMRNTPLNEDGWKILSYFITKQKKNFVALDLTMVPTIKTNVQKPSKSSLAKNANNPNLLKRMECNTHNRSDMNWDLLTAAVATKEGGIEEFVLAGACMSYTQFKNFIELACTNTDRLGLAYNKLTMEQCKVLAEWIVTSNIRGLDLGFNDLKGKTSVFTDAVANKVQNVGEKNEMKYISLNSTNLSVEADTTPENNEVLRLLSVLCYSENLKFLDLSNNPKIFPHCIKTLTTSLPVYVNLIRLHLDYNDLDCASIVVLAESLPLCSKLHHLSLLGSKLNLASAKALTEAVNKSNTLMTLDLEYNTVPESIKERMSLYTMRNIQNELDNVQKTKRKAGLSLPSVPQEEMAANEKQISTLQEELSSLLTDKFEDSLEYDKLVVEFIEKITKVRTKIEKVVSDLFDLRVKNELSCEGKETLINLCLIDSSFEQGIHLLKQRHNKLQKHTVAAPTSIHDEKTNLTSNKAMNKLLNNPMFSDPFANDSMSKLSNNDSDQSLERTQRDRTILSSSAFGNTGHSALLPFGTATVEESNKAADDTVEFRESENSYKTIVRGPSTDPIGTKYDILNKELEHLQKNKANKPAEKLYTLDSGVSINSDELTRAAESLESEKIKDFLLKNDVATIVNVIDELHEKGYHLHDIFRKQEVDDHKKEEILKTLQEDQSHNKSNNPFLESTGNGASAEAKKAIPKYMEEKAIDEAYDQVLDNIARIRSKTHE</sequence>
<dbReference type="GO" id="GO:0005200">
    <property type="term" value="F:structural constituent of cytoskeleton"/>
    <property type="evidence" value="ECO:0007669"/>
    <property type="project" value="EnsemblFungi"/>
</dbReference>
<dbReference type="GO" id="GO:0007026">
    <property type="term" value="P:negative regulation of microtubule depolymerization"/>
    <property type="evidence" value="ECO:0007669"/>
    <property type="project" value="EnsemblFungi"/>
</dbReference>
<feature type="compositionally biased region" description="Basic and acidic residues" evidence="4">
    <location>
        <begin position="186"/>
        <end position="195"/>
    </location>
</feature>
<comment type="subcellular location">
    <subcellularLocation>
        <location evidence="1">Cytoplasm</location>
        <location evidence="1">Cytoskeleton</location>
    </subcellularLocation>
</comment>
<dbReference type="HOGENOM" id="CLU_004492_1_0_1"/>
<feature type="compositionally biased region" description="Polar residues" evidence="4">
    <location>
        <begin position="1263"/>
        <end position="1276"/>
    </location>
</feature>
<feature type="region of interest" description="Disordered" evidence="4">
    <location>
        <begin position="446"/>
        <end position="504"/>
    </location>
</feature>
<evidence type="ECO:0000256" key="2">
    <source>
        <dbReference type="ARBA" id="ARBA00022490"/>
    </source>
</evidence>
<dbReference type="Gene3D" id="3.80.10.10">
    <property type="entry name" value="Ribonuclease Inhibitor"/>
    <property type="match status" value="1"/>
</dbReference>
<name>Q6FPU7_CANGA</name>
<feature type="region of interest" description="Disordered" evidence="4">
    <location>
        <begin position="1256"/>
        <end position="1282"/>
    </location>
</feature>
<dbReference type="PANTHER" id="PTHR24107:SF2">
    <property type="entry name" value="NLR FAMILY CARD DOMAIN CONTAINING 3"/>
    <property type="match status" value="1"/>
</dbReference>
<keyword evidence="3" id="KW-0206">Cytoskeleton</keyword>
<dbReference type="CGD" id="CAL0129791">
    <property type="gene designation" value="CAGL0J00803g"/>
</dbReference>
<evidence type="ECO:0000313" key="6">
    <source>
        <dbReference type="EMBL" id="CAG60694.1"/>
    </source>
</evidence>
<dbReference type="eggNOG" id="ENOG502QYHN">
    <property type="taxonomic scope" value="Eukaryota"/>
</dbReference>
<evidence type="ECO:0000256" key="3">
    <source>
        <dbReference type="ARBA" id="ARBA00023212"/>
    </source>
</evidence>
<keyword evidence="2" id="KW-0963">Cytoplasm</keyword>
<gene>
    <name evidence="5 6" type="ordered locus">CAGL0J00803g</name>
</gene>
<dbReference type="InterPro" id="IPR032675">
    <property type="entry name" value="LRR_dom_sf"/>
</dbReference>
<accession>Q6FPU7</accession>
<feature type="region of interest" description="Disordered" evidence="4">
    <location>
        <begin position="62"/>
        <end position="100"/>
    </location>
</feature>
<dbReference type="InParanoid" id="Q6FPU7"/>
<evidence type="ECO:0000256" key="4">
    <source>
        <dbReference type="SAM" id="MobiDB-lite"/>
    </source>
</evidence>
<protein>
    <recommendedName>
        <fullName evidence="8">MAP-homologous protein 1</fullName>
    </recommendedName>
</protein>
<proteinExistence type="predicted"/>
<dbReference type="EMBL" id="CR380956">
    <property type="protein sequence ID" value="CAG60694.1"/>
    <property type="molecule type" value="Genomic_DNA"/>
</dbReference>
<feature type="compositionally biased region" description="Low complexity" evidence="4">
    <location>
        <begin position="463"/>
        <end position="472"/>
    </location>
</feature>
<feature type="region of interest" description="Disordered" evidence="4">
    <location>
        <begin position="1078"/>
        <end position="1098"/>
    </location>
</feature>
<dbReference type="PANTHER" id="PTHR24107">
    <property type="entry name" value="YNEIN REGULATORY COMPLEX SUBUNIT 5"/>
    <property type="match status" value="1"/>
</dbReference>